<dbReference type="InterPro" id="IPR008409">
    <property type="entry name" value="SPF27"/>
</dbReference>
<dbReference type="OrthoDB" id="205794at2759"/>
<gene>
    <name evidence="8" type="ORF">BKA67DRAFT_536426</name>
</gene>
<comment type="similarity">
    <text evidence="2">Belongs to the SPF27 family.</text>
</comment>
<comment type="caution">
    <text evidence="8">The sequence shown here is derived from an EMBL/GenBank/DDBJ whole genome shotgun (WGS) entry which is preliminary data.</text>
</comment>
<reference evidence="8" key="1">
    <citation type="journal article" date="2021" name="Nat. Commun.">
        <title>Genetic determinants of endophytism in the Arabidopsis root mycobiome.</title>
        <authorList>
            <person name="Mesny F."/>
            <person name="Miyauchi S."/>
            <person name="Thiergart T."/>
            <person name="Pickel B."/>
            <person name="Atanasova L."/>
            <person name="Karlsson M."/>
            <person name="Huettel B."/>
            <person name="Barry K.W."/>
            <person name="Haridas S."/>
            <person name="Chen C."/>
            <person name="Bauer D."/>
            <person name="Andreopoulos W."/>
            <person name="Pangilinan J."/>
            <person name="LaButti K."/>
            <person name="Riley R."/>
            <person name="Lipzen A."/>
            <person name="Clum A."/>
            <person name="Drula E."/>
            <person name="Henrissat B."/>
            <person name="Kohler A."/>
            <person name="Grigoriev I.V."/>
            <person name="Martin F.M."/>
            <person name="Hacquard S."/>
        </authorList>
    </citation>
    <scope>NUCLEOTIDE SEQUENCE</scope>
    <source>
        <strain evidence="8">MPI-SDFR-AT-0073</strain>
    </source>
</reference>
<evidence type="ECO:0000256" key="7">
    <source>
        <dbReference type="SAM" id="Coils"/>
    </source>
</evidence>
<dbReference type="Pfam" id="PF05700">
    <property type="entry name" value="BCAS2"/>
    <property type="match status" value="1"/>
</dbReference>
<evidence type="ECO:0000313" key="8">
    <source>
        <dbReference type="EMBL" id="KAH6652700.1"/>
    </source>
</evidence>
<dbReference type="GO" id="GO:0006397">
    <property type="term" value="P:mRNA processing"/>
    <property type="evidence" value="ECO:0007669"/>
    <property type="project" value="UniProtKB-KW"/>
</dbReference>
<dbReference type="PANTHER" id="PTHR13296:SF0">
    <property type="entry name" value="PRE-MRNA-SPLICING FACTOR SPF27"/>
    <property type="match status" value="1"/>
</dbReference>
<dbReference type="GeneID" id="70129041"/>
<keyword evidence="5" id="KW-0508">mRNA splicing</keyword>
<dbReference type="EMBL" id="JAGPXC010000005">
    <property type="protein sequence ID" value="KAH6652700.1"/>
    <property type="molecule type" value="Genomic_DNA"/>
</dbReference>
<evidence type="ECO:0000256" key="2">
    <source>
        <dbReference type="ARBA" id="ARBA00010788"/>
    </source>
</evidence>
<dbReference type="GO" id="GO:0071013">
    <property type="term" value="C:catalytic step 2 spliceosome"/>
    <property type="evidence" value="ECO:0007669"/>
    <property type="project" value="TreeGrafter"/>
</dbReference>
<dbReference type="RefSeq" id="XP_045956977.1">
    <property type="nucleotide sequence ID" value="XM_046100149.1"/>
</dbReference>
<evidence type="ECO:0000256" key="3">
    <source>
        <dbReference type="ARBA" id="ARBA00022664"/>
    </source>
</evidence>
<keyword evidence="3" id="KW-0507">mRNA processing</keyword>
<evidence type="ECO:0000256" key="4">
    <source>
        <dbReference type="ARBA" id="ARBA00022728"/>
    </source>
</evidence>
<feature type="coiled-coil region" evidence="7">
    <location>
        <begin position="130"/>
        <end position="164"/>
    </location>
</feature>
<dbReference type="PANTHER" id="PTHR13296">
    <property type="entry name" value="BCAS2 PROTEIN"/>
    <property type="match status" value="1"/>
</dbReference>
<keyword evidence="6" id="KW-0539">Nucleus</keyword>
<comment type="subcellular location">
    <subcellularLocation>
        <location evidence="1">Nucleus</location>
    </subcellularLocation>
</comment>
<protein>
    <submittedName>
        <fullName evidence="8">Pre-mRNA-splicing factor SPF27</fullName>
    </submittedName>
</protein>
<name>A0A9P8UII5_9PEZI</name>
<evidence type="ECO:0000256" key="1">
    <source>
        <dbReference type="ARBA" id="ARBA00004123"/>
    </source>
</evidence>
<dbReference type="Proteomes" id="UP000758603">
    <property type="component" value="Unassembled WGS sequence"/>
</dbReference>
<sequence>MSALTTVHESLPYIDAEPTPAQRAAAEALIAAELSSSEASPSDSLLPPLREPNFSPLIAQELDRVAAQQPLRGIDLKRYEEQEELSDAASLEDRQNALALAYTTNTYLTSRHTHLSLLDSFGKNAWLVGNWQTEAELAALERDLAEAKRQIEIVNNGRRRVQEEVGGEMRGLEETWKRGVGRVLETEIAVEGLRQQVLERRRAGGGE</sequence>
<keyword evidence="4" id="KW-0747">Spliceosome</keyword>
<dbReference type="AlphaFoldDB" id="A0A9P8UII5"/>
<evidence type="ECO:0000256" key="6">
    <source>
        <dbReference type="ARBA" id="ARBA00023242"/>
    </source>
</evidence>
<evidence type="ECO:0000256" key="5">
    <source>
        <dbReference type="ARBA" id="ARBA00023187"/>
    </source>
</evidence>
<evidence type="ECO:0000313" key="9">
    <source>
        <dbReference type="Proteomes" id="UP000758603"/>
    </source>
</evidence>
<proteinExistence type="inferred from homology"/>
<organism evidence="8 9">
    <name type="scientific">Truncatella angustata</name>
    <dbReference type="NCBI Taxonomy" id="152316"/>
    <lineage>
        <taxon>Eukaryota</taxon>
        <taxon>Fungi</taxon>
        <taxon>Dikarya</taxon>
        <taxon>Ascomycota</taxon>
        <taxon>Pezizomycotina</taxon>
        <taxon>Sordariomycetes</taxon>
        <taxon>Xylariomycetidae</taxon>
        <taxon>Amphisphaeriales</taxon>
        <taxon>Sporocadaceae</taxon>
        <taxon>Truncatella</taxon>
    </lineage>
</organism>
<accession>A0A9P8UII5</accession>
<keyword evidence="7" id="KW-0175">Coiled coil</keyword>
<dbReference type="GO" id="GO:0008380">
    <property type="term" value="P:RNA splicing"/>
    <property type="evidence" value="ECO:0007669"/>
    <property type="project" value="UniProtKB-KW"/>
</dbReference>
<dbReference type="GO" id="GO:0071011">
    <property type="term" value="C:precatalytic spliceosome"/>
    <property type="evidence" value="ECO:0007669"/>
    <property type="project" value="TreeGrafter"/>
</dbReference>
<dbReference type="GO" id="GO:0000974">
    <property type="term" value="C:Prp19 complex"/>
    <property type="evidence" value="ECO:0007669"/>
    <property type="project" value="TreeGrafter"/>
</dbReference>
<keyword evidence="9" id="KW-1185">Reference proteome</keyword>